<dbReference type="EMBL" id="JBHSAQ010000001">
    <property type="protein sequence ID" value="MFC3957060.1"/>
    <property type="molecule type" value="Genomic_DNA"/>
</dbReference>
<protein>
    <submittedName>
        <fullName evidence="1">Uncharacterized protein</fullName>
    </submittedName>
</protein>
<reference evidence="1 2" key="1">
    <citation type="journal article" date="2019" name="Int. J. Syst. Evol. Microbiol.">
        <title>The Global Catalogue of Microorganisms (GCM) 10K type strain sequencing project: providing services to taxonomists for standard genome sequencing and annotation.</title>
        <authorList>
            <consortium name="The Broad Institute Genomics Platform"/>
            <consortium name="The Broad Institute Genome Sequencing Center for Infectious Disease"/>
            <person name="Wu L."/>
            <person name="Ma J."/>
        </authorList>
    </citation>
    <scope>NUCLEOTIDE SEQUENCE [LARGE SCALE GENOMIC DNA]</scope>
    <source>
        <strain evidence="1 2">IBRC-M 10256</strain>
    </source>
</reference>
<comment type="caution">
    <text evidence="1">The sequence shown here is derived from an EMBL/GenBank/DDBJ whole genome shotgun (WGS) entry which is preliminary data.</text>
</comment>
<dbReference type="RefSeq" id="WP_256532009.1">
    <property type="nucleotide sequence ID" value="NZ_CP101824.1"/>
</dbReference>
<evidence type="ECO:0000313" key="2">
    <source>
        <dbReference type="Proteomes" id="UP001595846"/>
    </source>
</evidence>
<proteinExistence type="predicted"/>
<name>A0ABD5NJJ8_9EURY</name>
<dbReference type="GeneID" id="73904776"/>
<dbReference type="AlphaFoldDB" id="A0ABD5NJJ8"/>
<accession>A0ABD5NJJ8</accession>
<evidence type="ECO:0000313" key="1">
    <source>
        <dbReference type="EMBL" id="MFC3957060.1"/>
    </source>
</evidence>
<dbReference type="Proteomes" id="UP001595846">
    <property type="component" value="Unassembled WGS sequence"/>
</dbReference>
<organism evidence="1 2">
    <name type="scientific">Halovivax cerinus</name>
    <dbReference type="NCBI Taxonomy" id="1487865"/>
    <lineage>
        <taxon>Archaea</taxon>
        <taxon>Methanobacteriati</taxon>
        <taxon>Methanobacteriota</taxon>
        <taxon>Stenosarchaea group</taxon>
        <taxon>Halobacteria</taxon>
        <taxon>Halobacteriales</taxon>
        <taxon>Natrialbaceae</taxon>
        <taxon>Halovivax</taxon>
    </lineage>
</organism>
<gene>
    <name evidence="1" type="ORF">ACFOUR_01560</name>
</gene>
<keyword evidence="2" id="KW-1185">Reference proteome</keyword>
<sequence length="52" mass="5380">MTDAPDPDDCPFPPCPRCETPVVSVTSSGPHTHTASPCGCWLSLAAVQALRG</sequence>